<evidence type="ECO:0000256" key="1">
    <source>
        <dbReference type="SAM" id="SignalP"/>
    </source>
</evidence>
<reference evidence="3" key="1">
    <citation type="journal article" date="2019" name="Int. J. Syst. Evol. Microbiol.">
        <title>The Global Catalogue of Microorganisms (GCM) 10K type strain sequencing project: providing services to taxonomists for standard genome sequencing and annotation.</title>
        <authorList>
            <consortium name="The Broad Institute Genomics Platform"/>
            <consortium name="The Broad Institute Genome Sequencing Center for Infectious Disease"/>
            <person name="Wu L."/>
            <person name="Ma J."/>
        </authorList>
    </citation>
    <scope>NUCLEOTIDE SEQUENCE [LARGE SCALE GENOMIC DNA]</scope>
    <source>
        <strain evidence="3">KCTC 52416</strain>
    </source>
</reference>
<dbReference type="Proteomes" id="UP001595526">
    <property type="component" value="Unassembled WGS sequence"/>
</dbReference>
<comment type="caution">
    <text evidence="2">The sequence shown here is derived from an EMBL/GenBank/DDBJ whole genome shotgun (WGS) entry which is preliminary data.</text>
</comment>
<protein>
    <submittedName>
        <fullName evidence="2">Uncharacterized protein</fullName>
    </submittedName>
</protein>
<feature type="chain" id="PRO_5046480126" evidence="1">
    <location>
        <begin position="29"/>
        <end position="71"/>
    </location>
</feature>
<name>A0ABV7JH00_9SPHI</name>
<sequence>MNTKTHNAVSVCLTLMMAFLFMTGDATGQLVLNKAGATGEHTAPTGITLGPGFQSTGDFRAYISPAAAVLG</sequence>
<dbReference type="EMBL" id="JBHRTA010000019">
    <property type="protein sequence ID" value="MFC3197296.1"/>
    <property type="molecule type" value="Genomic_DNA"/>
</dbReference>
<evidence type="ECO:0000313" key="3">
    <source>
        <dbReference type="Proteomes" id="UP001595526"/>
    </source>
</evidence>
<gene>
    <name evidence="2" type="ORF">ACFOET_06700</name>
</gene>
<evidence type="ECO:0000313" key="2">
    <source>
        <dbReference type="EMBL" id="MFC3197296.1"/>
    </source>
</evidence>
<dbReference type="RefSeq" id="WP_379020852.1">
    <property type="nucleotide sequence ID" value="NZ_JBHRTA010000019.1"/>
</dbReference>
<proteinExistence type="predicted"/>
<organism evidence="2 3">
    <name type="scientific">Parapedobacter deserti</name>
    <dbReference type="NCBI Taxonomy" id="1912957"/>
    <lineage>
        <taxon>Bacteria</taxon>
        <taxon>Pseudomonadati</taxon>
        <taxon>Bacteroidota</taxon>
        <taxon>Sphingobacteriia</taxon>
        <taxon>Sphingobacteriales</taxon>
        <taxon>Sphingobacteriaceae</taxon>
        <taxon>Parapedobacter</taxon>
    </lineage>
</organism>
<feature type="non-terminal residue" evidence="2">
    <location>
        <position position="71"/>
    </location>
</feature>
<keyword evidence="1" id="KW-0732">Signal</keyword>
<feature type="signal peptide" evidence="1">
    <location>
        <begin position="1"/>
        <end position="28"/>
    </location>
</feature>
<keyword evidence="3" id="KW-1185">Reference proteome</keyword>
<accession>A0ABV7JH00</accession>